<reference evidence="2 4" key="2">
    <citation type="submission" date="2023-10" db="EMBL/GenBank/DDBJ databases">
        <title>To unveil natural product biosynthetic capacity in Pseudoalteromonas.</title>
        <authorList>
            <person name="Wang J."/>
        </authorList>
    </citation>
    <scope>NUCLEOTIDE SEQUENCE [LARGE SCALE GENOMIC DNA]</scope>
    <source>
        <strain evidence="2 4">DSM 15914</strain>
    </source>
</reference>
<evidence type="ECO:0000313" key="2">
    <source>
        <dbReference type="EMBL" id="WOX28493.1"/>
    </source>
</evidence>
<evidence type="ECO:0000313" key="4">
    <source>
        <dbReference type="Proteomes" id="UP001304419"/>
    </source>
</evidence>
<gene>
    <name evidence="1" type="ORF">F9Y85_24520</name>
    <name evidence="2" type="ORF">R5H13_18030</name>
</gene>
<dbReference type="AlphaFoldDB" id="A0A8I2H919"/>
<dbReference type="Proteomes" id="UP001304419">
    <property type="component" value="Chromosome 1"/>
</dbReference>
<name>A0A8I2H919_9GAMM</name>
<evidence type="ECO:0000313" key="1">
    <source>
        <dbReference type="EMBL" id="NLR24407.1"/>
    </source>
</evidence>
<proteinExistence type="predicted"/>
<reference evidence="1" key="1">
    <citation type="submission" date="2019-10" db="EMBL/GenBank/DDBJ databases">
        <authorList>
            <person name="Paulsen S."/>
        </authorList>
    </citation>
    <scope>NUCLEOTIDE SEQUENCE</scope>
    <source>
        <strain evidence="1">LMG 19692</strain>
    </source>
</reference>
<sequence>MNKEVKKEIHQIRDILASFDKSDFDSTTSFYHSSGFPSGCCGDATDLLGLYLLQHKGLDSEYVCGNGLGENSNQSHAWLHCNGYIIDITADQFNENGYELPSVIIEKQSSFHELFHETTSRISNISYLDGSGIPDVLSKVLTVMHASEEAL</sequence>
<dbReference type="Proteomes" id="UP000646877">
    <property type="component" value="Unassembled WGS sequence"/>
</dbReference>
<dbReference type="RefSeq" id="WP_193522654.1">
    <property type="nucleotide sequence ID" value="NZ_CBCSDF010000026.1"/>
</dbReference>
<organism evidence="1 3">
    <name type="scientific">Pseudoalteromonas maricaloris</name>
    <dbReference type="NCBI Taxonomy" id="184924"/>
    <lineage>
        <taxon>Bacteria</taxon>
        <taxon>Pseudomonadati</taxon>
        <taxon>Pseudomonadota</taxon>
        <taxon>Gammaproteobacteria</taxon>
        <taxon>Alteromonadales</taxon>
        <taxon>Pseudoalteromonadaceae</taxon>
        <taxon>Pseudoalteromonas</taxon>
    </lineage>
</organism>
<accession>A0A8I2H919</accession>
<protein>
    <submittedName>
        <fullName evidence="1">Uncharacterized protein</fullName>
    </submittedName>
</protein>
<dbReference type="EMBL" id="CP137578">
    <property type="protein sequence ID" value="WOX28493.1"/>
    <property type="molecule type" value="Genomic_DNA"/>
</dbReference>
<evidence type="ECO:0000313" key="3">
    <source>
        <dbReference type="Proteomes" id="UP000646877"/>
    </source>
</evidence>
<keyword evidence="4" id="KW-1185">Reference proteome</keyword>
<dbReference type="EMBL" id="WEIA01000041">
    <property type="protein sequence ID" value="NLR24407.1"/>
    <property type="molecule type" value="Genomic_DNA"/>
</dbReference>